<dbReference type="PANTHER" id="PTHR43289:SF6">
    <property type="entry name" value="SERINE_THREONINE-PROTEIN KINASE NEKL-3"/>
    <property type="match status" value="1"/>
</dbReference>
<reference evidence="16 17" key="1">
    <citation type="submission" date="2016-09" db="EMBL/GenBank/DDBJ databases">
        <title>genome sequences of unsequenced Mycobacteria.</title>
        <authorList>
            <person name="Greninger A.L."/>
            <person name="Jerome K.R."/>
            <person name="Mcnair B."/>
            <person name="Wallis C."/>
            <person name="Fang F."/>
        </authorList>
    </citation>
    <scope>NUCLEOTIDE SEQUENCE [LARGE SCALE GENOMIC DNA]</scope>
    <source>
        <strain evidence="16 17">BM1</strain>
    </source>
</reference>
<dbReference type="EMBL" id="MIJD01000027">
    <property type="protein sequence ID" value="OPE55565.1"/>
    <property type="molecule type" value="Genomic_DNA"/>
</dbReference>
<dbReference type="SUPFAM" id="SSF56112">
    <property type="entry name" value="Protein kinase-like (PK-like)"/>
    <property type="match status" value="1"/>
</dbReference>
<keyword evidence="11" id="KW-0472">Membrane</keyword>
<evidence type="ECO:0000313" key="16">
    <source>
        <dbReference type="EMBL" id="OPE55565.1"/>
    </source>
</evidence>
<dbReference type="Proteomes" id="UP000191039">
    <property type="component" value="Unassembled WGS sequence"/>
</dbReference>
<feature type="region of interest" description="Disordered" evidence="14">
    <location>
        <begin position="348"/>
        <end position="385"/>
    </location>
</feature>
<dbReference type="InterPro" id="IPR026954">
    <property type="entry name" value="PknH-like_Extracell"/>
</dbReference>
<dbReference type="Gene3D" id="1.10.510.10">
    <property type="entry name" value="Transferase(Phosphotransferase) domain 1"/>
    <property type="match status" value="1"/>
</dbReference>
<keyword evidence="5" id="KW-0808">Transferase</keyword>
<dbReference type="PANTHER" id="PTHR43289">
    <property type="entry name" value="MITOGEN-ACTIVATED PROTEIN KINASE KINASE KINASE 20-RELATED"/>
    <property type="match status" value="1"/>
</dbReference>
<dbReference type="InterPro" id="IPR038232">
    <property type="entry name" value="PknH-like_Extracell_sf"/>
</dbReference>
<proteinExistence type="predicted"/>
<dbReference type="Pfam" id="PF00069">
    <property type="entry name" value="Pkinase"/>
    <property type="match status" value="1"/>
</dbReference>
<dbReference type="PROSITE" id="PS00108">
    <property type="entry name" value="PROTEIN_KINASE_ST"/>
    <property type="match status" value="1"/>
</dbReference>
<keyword evidence="9" id="KW-0067">ATP-binding</keyword>
<evidence type="ECO:0000256" key="2">
    <source>
        <dbReference type="ARBA" id="ARBA00012513"/>
    </source>
</evidence>
<dbReference type="CDD" id="cd14014">
    <property type="entry name" value="STKc_PknB_like"/>
    <property type="match status" value="1"/>
</dbReference>
<dbReference type="EC" id="2.7.11.1" evidence="2"/>
<feature type="region of interest" description="Disordered" evidence="14">
    <location>
        <begin position="289"/>
        <end position="311"/>
    </location>
</feature>
<dbReference type="InterPro" id="IPR000719">
    <property type="entry name" value="Prot_kinase_dom"/>
</dbReference>
<evidence type="ECO:0000256" key="10">
    <source>
        <dbReference type="ARBA" id="ARBA00022989"/>
    </source>
</evidence>
<evidence type="ECO:0000256" key="11">
    <source>
        <dbReference type="ARBA" id="ARBA00023136"/>
    </source>
</evidence>
<evidence type="ECO:0000256" key="3">
    <source>
        <dbReference type="ARBA" id="ARBA00022475"/>
    </source>
</evidence>
<evidence type="ECO:0000256" key="12">
    <source>
        <dbReference type="ARBA" id="ARBA00047899"/>
    </source>
</evidence>
<dbReference type="AlphaFoldDB" id="A0A1T3WME1"/>
<evidence type="ECO:0000256" key="5">
    <source>
        <dbReference type="ARBA" id="ARBA00022679"/>
    </source>
</evidence>
<keyword evidence="10" id="KW-1133">Transmembrane helix</keyword>
<organism evidence="16 17">
    <name type="scientific">Mycolicibacterium diernhoferi</name>
    <dbReference type="NCBI Taxonomy" id="1801"/>
    <lineage>
        <taxon>Bacteria</taxon>
        <taxon>Bacillati</taxon>
        <taxon>Actinomycetota</taxon>
        <taxon>Actinomycetes</taxon>
        <taxon>Mycobacteriales</taxon>
        <taxon>Mycobacteriaceae</taxon>
        <taxon>Mycolicibacterium</taxon>
    </lineage>
</organism>
<protein>
    <recommendedName>
        <fullName evidence="2">non-specific serine/threonine protein kinase</fullName>
        <ecNumber evidence="2">2.7.11.1</ecNumber>
    </recommendedName>
</protein>
<keyword evidence="8" id="KW-0418">Kinase</keyword>
<dbReference type="InterPro" id="IPR011009">
    <property type="entry name" value="Kinase-like_dom_sf"/>
</dbReference>
<name>A0A1T3WME1_9MYCO</name>
<evidence type="ECO:0000259" key="15">
    <source>
        <dbReference type="PROSITE" id="PS50011"/>
    </source>
</evidence>
<dbReference type="GO" id="GO:0005524">
    <property type="term" value="F:ATP binding"/>
    <property type="evidence" value="ECO:0007669"/>
    <property type="project" value="UniProtKB-KW"/>
</dbReference>
<evidence type="ECO:0000256" key="1">
    <source>
        <dbReference type="ARBA" id="ARBA00004162"/>
    </source>
</evidence>
<evidence type="ECO:0000256" key="13">
    <source>
        <dbReference type="ARBA" id="ARBA00048679"/>
    </source>
</evidence>
<dbReference type="GO" id="GO:0080090">
    <property type="term" value="P:regulation of primary metabolic process"/>
    <property type="evidence" value="ECO:0007669"/>
    <property type="project" value="UniProtKB-ARBA"/>
</dbReference>
<dbReference type="InterPro" id="IPR008271">
    <property type="entry name" value="Ser/Thr_kinase_AS"/>
</dbReference>
<comment type="catalytic activity">
    <reaction evidence="12">
        <text>L-threonyl-[protein] + ATP = O-phospho-L-threonyl-[protein] + ADP + H(+)</text>
        <dbReference type="Rhea" id="RHEA:46608"/>
        <dbReference type="Rhea" id="RHEA-COMP:11060"/>
        <dbReference type="Rhea" id="RHEA-COMP:11605"/>
        <dbReference type="ChEBI" id="CHEBI:15378"/>
        <dbReference type="ChEBI" id="CHEBI:30013"/>
        <dbReference type="ChEBI" id="CHEBI:30616"/>
        <dbReference type="ChEBI" id="CHEBI:61977"/>
        <dbReference type="ChEBI" id="CHEBI:456216"/>
        <dbReference type="EC" id="2.7.11.1"/>
    </reaction>
</comment>
<evidence type="ECO:0000256" key="6">
    <source>
        <dbReference type="ARBA" id="ARBA00022692"/>
    </source>
</evidence>
<evidence type="ECO:0000313" key="17">
    <source>
        <dbReference type="Proteomes" id="UP000191039"/>
    </source>
</evidence>
<evidence type="ECO:0000256" key="14">
    <source>
        <dbReference type="SAM" id="MobiDB-lite"/>
    </source>
</evidence>
<evidence type="ECO:0000256" key="4">
    <source>
        <dbReference type="ARBA" id="ARBA00022527"/>
    </source>
</evidence>
<dbReference type="PROSITE" id="PS50011">
    <property type="entry name" value="PROTEIN_KINASE_DOM"/>
    <property type="match status" value="1"/>
</dbReference>
<dbReference type="Pfam" id="PF14032">
    <property type="entry name" value="PknH_C"/>
    <property type="match status" value="1"/>
</dbReference>
<dbReference type="SMART" id="SM00220">
    <property type="entry name" value="S_TKc"/>
    <property type="match status" value="1"/>
</dbReference>
<keyword evidence="3" id="KW-1003">Cell membrane</keyword>
<dbReference type="Gene3D" id="3.30.200.20">
    <property type="entry name" value="Phosphorylase Kinase, domain 1"/>
    <property type="match status" value="1"/>
</dbReference>
<dbReference type="GO" id="GO:0004674">
    <property type="term" value="F:protein serine/threonine kinase activity"/>
    <property type="evidence" value="ECO:0007669"/>
    <property type="project" value="UniProtKB-KW"/>
</dbReference>
<evidence type="ECO:0000256" key="8">
    <source>
        <dbReference type="ARBA" id="ARBA00022777"/>
    </source>
</evidence>
<dbReference type="GO" id="GO:0005886">
    <property type="term" value="C:plasma membrane"/>
    <property type="evidence" value="ECO:0007669"/>
    <property type="project" value="UniProtKB-SubCell"/>
</dbReference>
<comment type="caution">
    <text evidence="16">The sequence shown here is derived from an EMBL/GenBank/DDBJ whole genome shotgun (WGS) entry which is preliminary data.</text>
</comment>
<accession>A0A1T3WME1</accession>
<keyword evidence="7" id="KW-0547">Nucleotide-binding</keyword>
<feature type="compositionally biased region" description="Low complexity" evidence="14">
    <location>
        <begin position="348"/>
        <end position="374"/>
    </location>
</feature>
<evidence type="ECO:0000256" key="9">
    <source>
        <dbReference type="ARBA" id="ARBA00022840"/>
    </source>
</evidence>
<feature type="domain" description="Protein kinase" evidence="15">
    <location>
        <begin position="12"/>
        <end position="275"/>
    </location>
</feature>
<keyword evidence="6" id="KW-0812">Transmembrane</keyword>
<dbReference type="Gene3D" id="3.40.1000.70">
    <property type="entry name" value="PknH-like extracellular domain"/>
    <property type="match status" value="1"/>
</dbReference>
<comment type="catalytic activity">
    <reaction evidence="13">
        <text>L-seryl-[protein] + ATP = O-phospho-L-seryl-[protein] + ADP + H(+)</text>
        <dbReference type="Rhea" id="RHEA:17989"/>
        <dbReference type="Rhea" id="RHEA-COMP:9863"/>
        <dbReference type="Rhea" id="RHEA-COMP:11604"/>
        <dbReference type="ChEBI" id="CHEBI:15378"/>
        <dbReference type="ChEBI" id="CHEBI:29999"/>
        <dbReference type="ChEBI" id="CHEBI:30616"/>
        <dbReference type="ChEBI" id="CHEBI:83421"/>
        <dbReference type="ChEBI" id="CHEBI:456216"/>
        <dbReference type="EC" id="2.7.11.1"/>
    </reaction>
</comment>
<evidence type="ECO:0000256" key="7">
    <source>
        <dbReference type="ARBA" id="ARBA00022741"/>
    </source>
</evidence>
<dbReference type="FunFam" id="3.30.200.20:FF:000035">
    <property type="entry name" value="Serine/threonine protein kinase Stk1"/>
    <property type="match status" value="1"/>
</dbReference>
<gene>
    <name evidence="16" type="ORF">BV510_04470</name>
</gene>
<sequence>MPLRIGDTFAGYRVLRLLGSGGMGQVYLVQHPRLPRQEALKVLRPDLSQDESFRERFTREADLASGLRHPHIVGIHDRGEYEGQLWIAMDYIDGTDLAELLGQRYPQGMPVGHVLPIVTAVAGALDYAHKKGLLHRDVKPANIIVADLDTDDPKVFLADFGIARPLDDTCGITTTNMTVGTVAYAAPEQLMGEPMDGRADQYALAATTYHLLTGSHLFPNSNPAVVISRHLNTPPPSLASIHSGLASLDQSISVALDKDPDRRYARCVELSDSLILRSNADGSVSGSAQTAFARAATPSRDPNLGLHSRNSARSKRTVRSVVLSLCAALALAALILVWRPWAASDASSSDLGSTPVLPPSASSSPEVSSVLETTTPPPPEFPASSIDSILLTPADITALTDGVFDGDPPGGRAVELLNSSQGTSDNTHAADPSACVGVLHGAEQQVYAGTGYEAVRDQTLGKTISYIDDLVQQSVVIFASAEQAQAILDSSNVRWNECADGHPTAYSSDSSVDEDLGYERGFSWYLSDPARTTSMLTMHMTAANVENAQTPACQVALGIRDNVVVQTRTCRDVGTTRPFGSGSQIPSRPDPSMAGDYAERLANAMLNRVGG</sequence>
<comment type="subcellular location">
    <subcellularLocation>
        <location evidence="1">Cell membrane</location>
        <topology evidence="1">Single-pass membrane protein</topology>
    </subcellularLocation>
</comment>
<keyword evidence="4" id="KW-0723">Serine/threonine-protein kinase</keyword>